<comment type="cofactor">
    <cofactor evidence="1">
        <name>Mg(2+)</name>
        <dbReference type="ChEBI" id="CHEBI:18420"/>
    </cofactor>
</comment>
<dbReference type="SUPFAM" id="SSF48179">
    <property type="entry name" value="6-phosphogluconate dehydrogenase C-terminal domain-like"/>
    <property type="match status" value="1"/>
</dbReference>
<dbReference type="GO" id="GO:0005739">
    <property type="term" value="C:mitochondrion"/>
    <property type="evidence" value="ECO:0007669"/>
    <property type="project" value="TreeGrafter"/>
</dbReference>
<dbReference type="PANTHER" id="PTHR21371:SF1">
    <property type="entry name" value="KETOL-ACID REDUCTOISOMERASE, MITOCHONDRIAL"/>
    <property type="match status" value="1"/>
</dbReference>
<keyword evidence="6" id="KW-0100">Branched-chain amino acid biosynthesis</keyword>
<evidence type="ECO:0000256" key="2">
    <source>
        <dbReference type="ARBA" id="ARBA00004864"/>
    </source>
</evidence>
<protein>
    <recommendedName>
        <fullName evidence="8">Acetohydroxy-acid reductoisomerase</fullName>
    </recommendedName>
    <alternativeName>
        <fullName evidence="7">Alpha-keto-beta-hydroxylacyl reductoisomerase</fullName>
    </alternativeName>
</protein>
<feature type="domain" description="KARI C-terminal knotted" evidence="9">
    <location>
        <begin position="1"/>
        <end position="79"/>
    </location>
</feature>
<evidence type="ECO:0000256" key="8">
    <source>
        <dbReference type="ARBA" id="ARBA00030593"/>
    </source>
</evidence>
<evidence type="ECO:0000256" key="7">
    <source>
        <dbReference type="ARBA" id="ARBA00030209"/>
    </source>
</evidence>
<dbReference type="InterPro" id="IPR000506">
    <property type="entry name" value="KARI_C"/>
</dbReference>
<dbReference type="GO" id="GO:0009097">
    <property type="term" value="P:isoleucine biosynthetic process"/>
    <property type="evidence" value="ECO:0007669"/>
    <property type="project" value="UniProtKB-UniPathway"/>
</dbReference>
<dbReference type="Gene3D" id="1.10.1040.10">
    <property type="entry name" value="N-(1-d-carboxylethyl)-l-norvaline Dehydrogenase, domain 2"/>
    <property type="match status" value="1"/>
</dbReference>
<evidence type="ECO:0000256" key="4">
    <source>
        <dbReference type="ARBA" id="ARBA00010318"/>
    </source>
</evidence>
<dbReference type="PANTHER" id="PTHR21371">
    <property type="entry name" value="KETOL-ACID REDUCTOISOMERASE, MITOCHONDRIAL"/>
    <property type="match status" value="1"/>
</dbReference>
<dbReference type="Pfam" id="PF01450">
    <property type="entry name" value="KARI_C"/>
    <property type="match status" value="1"/>
</dbReference>
<organism evidence="10">
    <name type="scientific">Rhizophora mucronata</name>
    <name type="common">Asiatic mangrove</name>
    <dbReference type="NCBI Taxonomy" id="61149"/>
    <lineage>
        <taxon>Eukaryota</taxon>
        <taxon>Viridiplantae</taxon>
        <taxon>Streptophyta</taxon>
        <taxon>Embryophyta</taxon>
        <taxon>Tracheophyta</taxon>
        <taxon>Spermatophyta</taxon>
        <taxon>Magnoliopsida</taxon>
        <taxon>eudicotyledons</taxon>
        <taxon>Gunneridae</taxon>
        <taxon>Pentapetalae</taxon>
        <taxon>rosids</taxon>
        <taxon>fabids</taxon>
        <taxon>Malpighiales</taxon>
        <taxon>Rhizophoraceae</taxon>
        <taxon>Rhizophora</taxon>
    </lineage>
</organism>
<evidence type="ECO:0000256" key="1">
    <source>
        <dbReference type="ARBA" id="ARBA00001946"/>
    </source>
</evidence>
<keyword evidence="10" id="KW-0413">Isomerase</keyword>
<evidence type="ECO:0000256" key="6">
    <source>
        <dbReference type="ARBA" id="ARBA00023304"/>
    </source>
</evidence>
<dbReference type="GO" id="GO:0016853">
    <property type="term" value="F:isomerase activity"/>
    <property type="evidence" value="ECO:0007669"/>
    <property type="project" value="UniProtKB-KW"/>
</dbReference>
<evidence type="ECO:0000256" key="5">
    <source>
        <dbReference type="ARBA" id="ARBA00022605"/>
    </source>
</evidence>
<dbReference type="GO" id="GO:0009099">
    <property type="term" value="P:L-valine biosynthetic process"/>
    <property type="evidence" value="ECO:0007669"/>
    <property type="project" value="UniProtKB-UniPathway"/>
</dbReference>
<evidence type="ECO:0000313" key="10">
    <source>
        <dbReference type="EMBL" id="MBX12138.1"/>
    </source>
</evidence>
<dbReference type="InterPro" id="IPR008927">
    <property type="entry name" value="6-PGluconate_DH-like_C_sf"/>
</dbReference>
<name>A0A2P2L2H1_RHIMU</name>
<accession>A0A2P2L2H1</accession>
<dbReference type="InterPro" id="IPR013328">
    <property type="entry name" value="6PGD_dom2"/>
</dbReference>
<reference evidence="10" key="1">
    <citation type="submission" date="2018-02" db="EMBL/GenBank/DDBJ databases">
        <title>Rhizophora mucronata_Transcriptome.</title>
        <authorList>
            <person name="Meera S.P."/>
            <person name="Sreeshan A."/>
            <person name="Augustine A."/>
        </authorList>
    </citation>
    <scope>NUCLEOTIDE SEQUENCE</scope>
    <source>
        <tissue evidence="10">Leaf</tissue>
    </source>
</reference>
<evidence type="ECO:0000259" key="9">
    <source>
        <dbReference type="Pfam" id="PF01450"/>
    </source>
</evidence>
<comment type="pathway">
    <text evidence="2">Amino-acid biosynthesis; L-valine biosynthesis; L-valine from pyruvate: step 2/4.</text>
</comment>
<sequence>MSEDEAYKNTVECITGIISRMISTQGMLAVYNSLSEVGKKEFEMAYSASYYPCMDILYECYEDVACGSEICSVVLAGRRFYRRKMVFQHFQWVKLIRHVCGRLVSVSDLSVQQGT</sequence>
<dbReference type="AlphaFoldDB" id="A0A2P2L2H1"/>
<evidence type="ECO:0000256" key="3">
    <source>
        <dbReference type="ARBA" id="ARBA00004885"/>
    </source>
</evidence>
<dbReference type="UniPathway" id="UPA00047">
    <property type="reaction ID" value="UER00056"/>
</dbReference>
<comment type="similarity">
    <text evidence="4">Belongs to the ketol-acid reductoisomerase family.</text>
</comment>
<dbReference type="UniPathway" id="UPA00049">
    <property type="reaction ID" value="UER00060"/>
</dbReference>
<dbReference type="EMBL" id="GGEC01031654">
    <property type="protein sequence ID" value="MBX12138.1"/>
    <property type="molecule type" value="Transcribed_RNA"/>
</dbReference>
<keyword evidence="5" id="KW-0028">Amino-acid biosynthesis</keyword>
<dbReference type="GO" id="GO:0009507">
    <property type="term" value="C:chloroplast"/>
    <property type="evidence" value="ECO:0007669"/>
    <property type="project" value="TreeGrafter"/>
</dbReference>
<comment type="pathway">
    <text evidence="3">Amino-acid biosynthesis; L-isoleucine biosynthesis; L-isoleucine from 2-oxobutanoate: step 2/4.</text>
</comment>
<dbReference type="GO" id="GO:0004455">
    <property type="term" value="F:ketol-acid reductoisomerase activity"/>
    <property type="evidence" value="ECO:0007669"/>
    <property type="project" value="InterPro"/>
</dbReference>
<proteinExistence type="inferred from homology"/>
<dbReference type="InterPro" id="IPR013023">
    <property type="entry name" value="KARI"/>
</dbReference>